<dbReference type="EMBL" id="JBHSDL010000014">
    <property type="protein sequence ID" value="MFC4375424.1"/>
    <property type="molecule type" value="Genomic_DNA"/>
</dbReference>
<dbReference type="Proteomes" id="UP001595844">
    <property type="component" value="Unassembled WGS sequence"/>
</dbReference>
<proteinExistence type="predicted"/>
<dbReference type="InterPro" id="IPR027051">
    <property type="entry name" value="XdhC_Rossmann_dom"/>
</dbReference>
<comment type="caution">
    <text evidence="3">The sequence shown here is derived from an EMBL/GenBank/DDBJ whole genome shotgun (WGS) entry which is preliminary data.</text>
</comment>
<dbReference type="Pfam" id="PF13478">
    <property type="entry name" value="XdhC_C"/>
    <property type="match status" value="1"/>
</dbReference>
<evidence type="ECO:0000259" key="2">
    <source>
        <dbReference type="Pfam" id="PF13478"/>
    </source>
</evidence>
<organism evidence="3 4">
    <name type="scientific">Nocardia halotolerans</name>
    <dbReference type="NCBI Taxonomy" id="1755878"/>
    <lineage>
        <taxon>Bacteria</taxon>
        <taxon>Bacillati</taxon>
        <taxon>Actinomycetota</taxon>
        <taxon>Actinomycetes</taxon>
        <taxon>Mycobacteriales</taxon>
        <taxon>Nocardiaceae</taxon>
        <taxon>Nocardia</taxon>
    </lineage>
</organism>
<name>A0ABV8VIU4_9NOCA</name>
<dbReference type="InterPro" id="IPR003777">
    <property type="entry name" value="XdhC_CoxI"/>
</dbReference>
<reference evidence="4" key="1">
    <citation type="journal article" date="2019" name="Int. J. Syst. Evol. Microbiol.">
        <title>The Global Catalogue of Microorganisms (GCM) 10K type strain sequencing project: providing services to taxonomists for standard genome sequencing and annotation.</title>
        <authorList>
            <consortium name="The Broad Institute Genomics Platform"/>
            <consortium name="The Broad Institute Genome Sequencing Center for Infectious Disease"/>
            <person name="Wu L."/>
            <person name="Ma J."/>
        </authorList>
    </citation>
    <scope>NUCLEOTIDE SEQUENCE [LARGE SCALE GENOMIC DNA]</scope>
    <source>
        <strain evidence="4">IBRC-M 10490</strain>
    </source>
</reference>
<dbReference type="PANTHER" id="PTHR30388">
    <property type="entry name" value="ALDEHYDE OXIDOREDUCTASE MOLYBDENUM COFACTOR ASSEMBLY PROTEIN"/>
    <property type="match status" value="1"/>
</dbReference>
<dbReference type="Pfam" id="PF02625">
    <property type="entry name" value="XdhC_CoxI"/>
    <property type="match status" value="1"/>
</dbReference>
<dbReference type="Gene3D" id="3.40.50.720">
    <property type="entry name" value="NAD(P)-binding Rossmann-like Domain"/>
    <property type="match status" value="1"/>
</dbReference>
<dbReference type="RefSeq" id="WP_378562099.1">
    <property type="nucleotide sequence ID" value="NZ_JBHSDL010000014.1"/>
</dbReference>
<protein>
    <submittedName>
        <fullName evidence="3">XdhC family protein</fullName>
    </submittedName>
</protein>
<evidence type="ECO:0000313" key="3">
    <source>
        <dbReference type="EMBL" id="MFC4375424.1"/>
    </source>
</evidence>
<dbReference type="PANTHER" id="PTHR30388:SF4">
    <property type="entry name" value="MOLYBDENUM COFACTOR INSERTION CHAPERONE PAOD"/>
    <property type="match status" value="1"/>
</dbReference>
<gene>
    <name evidence="3" type="ORF">ACFO5K_15085</name>
</gene>
<dbReference type="InterPro" id="IPR052698">
    <property type="entry name" value="MoCofactor_Util/Proc"/>
</dbReference>
<feature type="domain" description="XdhC- CoxI" evidence="1">
    <location>
        <begin position="13"/>
        <end position="76"/>
    </location>
</feature>
<sequence length="362" mass="38385">MRDLLGQVLTVLRDQPVALARIVDRTGAAPRDVGAAMAVTGAGRVIGSLSGGCVEAAVLTTAAEVLLDGAASLERFAADDELTAGLPCGGEIEVFVERLDPTAAPLLRELRDALTAHRPLAYATTLAATPDRKLFYPGSTEPWRDLDRDAAALLAAGRSGLIGAQDCTPAAAHRPRTFVQVFGCPARLILAGANDYTRALTVTAAQLGYHVTVVDARETFTTAARFPAAHAVVVDWPHRYLTAEQHAGRLDDRTVVCVLTHDPKFDVPTLATALQLPALAFIGALGSRRAHTDRTRRLRELGLPEATLARVRSPLGLDLAAHTPEETAISILAEILATRGQTSARPLSALTGPIHRRPHHAP</sequence>
<accession>A0ABV8VIU4</accession>
<evidence type="ECO:0000259" key="1">
    <source>
        <dbReference type="Pfam" id="PF02625"/>
    </source>
</evidence>
<feature type="domain" description="XdhC Rossmann" evidence="2">
    <location>
        <begin position="188"/>
        <end position="335"/>
    </location>
</feature>
<keyword evidence="4" id="KW-1185">Reference proteome</keyword>
<evidence type="ECO:0000313" key="4">
    <source>
        <dbReference type="Proteomes" id="UP001595844"/>
    </source>
</evidence>